<reference evidence="12 13" key="1">
    <citation type="submission" date="2019-10" db="EMBL/GenBank/DDBJ databases">
        <title>A novel species.</title>
        <authorList>
            <person name="Gao J."/>
        </authorList>
    </citation>
    <scope>NUCLEOTIDE SEQUENCE [LARGE SCALE GENOMIC DNA]</scope>
    <source>
        <strain evidence="12 13">QMT-28</strain>
    </source>
</reference>
<dbReference type="Pfam" id="PF00474">
    <property type="entry name" value="SSF"/>
    <property type="match status" value="1"/>
</dbReference>
<feature type="transmembrane region" description="Helical" evidence="11">
    <location>
        <begin position="256"/>
        <end position="274"/>
    </location>
</feature>
<accession>A0A5Q0LA75</accession>
<feature type="transmembrane region" description="Helical" evidence="11">
    <location>
        <begin position="294"/>
        <end position="312"/>
    </location>
</feature>
<dbReference type="GO" id="GO:0015293">
    <property type="term" value="F:symporter activity"/>
    <property type="evidence" value="ECO:0007669"/>
    <property type="project" value="UniProtKB-KW"/>
</dbReference>
<dbReference type="InterPro" id="IPR038377">
    <property type="entry name" value="Na/Glc_symporter_sf"/>
</dbReference>
<feature type="transmembrane region" description="Helical" evidence="11">
    <location>
        <begin position="143"/>
        <end position="162"/>
    </location>
</feature>
<protein>
    <submittedName>
        <fullName evidence="12">Cation/acetate symporter ActP</fullName>
    </submittedName>
</protein>
<feature type="region of interest" description="Disordered" evidence="10">
    <location>
        <begin position="1"/>
        <end position="48"/>
    </location>
</feature>
<feature type="transmembrane region" description="Helical" evidence="11">
    <location>
        <begin position="187"/>
        <end position="208"/>
    </location>
</feature>
<proteinExistence type="inferred from homology"/>
<dbReference type="GO" id="GO:0006847">
    <property type="term" value="P:plasma membrane acetate transport"/>
    <property type="evidence" value="ECO:0007669"/>
    <property type="project" value="TreeGrafter"/>
</dbReference>
<keyword evidence="4" id="KW-1003">Cell membrane</keyword>
<feature type="transmembrane region" description="Helical" evidence="11">
    <location>
        <begin position="416"/>
        <end position="441"/>
    </location>
</feature>
<dbReference type="PANTHER" id="PTHR48086:SF6">
    <property type="entry name" value="CATION_ACETATE SYMPORTER ACTP"/>
    <property type="match status" value="1"/>
</dbReference>
<dbReference type="Proteomes" id="UP000326179">
    <property type="component" value="Chromosome"/>
</dbReference>
<feature type="transmembrane region" description="Helical" evidence="11">
    <location>
        <begin position="475"/>
        <end position="501"/>
    </location>
</feature>
<keyword evidence="13" id="KW-1185">Reference proteome</keyword>
<name>A0A5Q0LA75_9ACTN</name>
<dbReference type="GO" id="GO:0015123">
    <property type="term" value="F:acetate transmembrane transporter activity"/>
    <property type="evidence" value="ECO:0007669"/>
    <property type="project" value="TreeGrafter"/>
</dbReference>
<dbReference type="EMBL" id="CP045643">
    <property type="protein sequence ID" value="QFZ73821.1"/>
    <property type="molecule type" value="Genomic_DNA"/>
</dbReference>
<feature type="transmembrane region" description="Helical" evidence="11">
    <location>
        <begin position="522"/>
        <end position="542"/>
    </location>
</feature>
<dbReference type="KEGG" id="sfy:GFH48_11690"/>
<keyword evidence="6" id="KW-0769">Symport</keyword>
<keyword evidence="8 11" id="KW-0472">Membrane</keyword>
<feature type="transmembrane region" description="Helical" evidence="11">
    <location>
        <begin position="324"/>
        <end position="344"/>
    </location>
</feature>
<evidence type="ECO:0000256" key="9">
    <source>
        <dbReference type="RuleBase" id="RU362091"/>
    </source>
</evidence>
<evidence type="ECO:0000256" key="6">
    <source>
        <dbReference type="ARBA" id="ARBA00022847"/>
    </source>
</evidence>
<evidence type="ECO:0000256" key="3">
    <source>
        <dbReference type="ARBA" id="ARBA00022448"/>
    </source>
</evidence>
<keyword evidence="3" id="KW-0813">Transport</keyword>
<evidence type="ECO:0000256" key="5">
    <source>
        <dbReference type="ARBA" id="ARBA00022692"/>
    </source>
</evidence>
<keyword evidence="5 11" id="KW-0812">Transmembrane</keyword>
<evidence type="ECO:0000313" key="13">
    <source>
        <dbReference type="Proteomes" id="UP000326179"/>
    </source>
</evidence>
<evidence type="ECO:0000256" key="1">
    <source>
        <dbReference type="ARBA" id="ARBA00004651"/>
    </source>
</evidence>
<gene>
    <name evidence="12" type="primary">actP</name>
    <name evidence="12" type="ORF">GFH48_11690</name>
</gene>
<feature type="region of interest" description="Disordered" evidence="10">
    <location>
        <begin position="72"/>
        <end position="93"/>
    </location>
</feature>
<organism evidence="12 13">
    <name type="scientific">Streptomyces fagopyri</name>
    <dbReference type="NCBI Taxonomy" id="2662397"/>
    <lineage>
        <taxon>Bacteria</taxon>
        <taxon>Bacillati</taxon>
        <taxon>Actinomycetota</taxon>
        <taxon>Actinomycetes</taxon>
        <taxon>Kitasatosporales</taxon>
        <taxon>Streptomycetaceae</taxon>
        <taxon>Streptomyces</taxon>
    </lineage>
</organism>
<dbReference type="Gene3D" id="1.20.1730.10">
    <property type="entry name" value="Sodium/glucose cotransporter"/>
    <property type="match status" value="1"/>
</dbReference>
<feature type="transmembrane region" description="Helical" evidence="11">
    <location>
        <begin position="214"/>
        <end position="235"/>
    </location>
</feature>
<feature type="transmembrane region" description="Helical" evidence="11">
    <location>
        <begin position="382"/>
        <end position="404"/>
    </location>
</feature>
<evidence type="ECO:0000256" key="8">
    <source>
        <dbReference type="ARBA" id="ARBA00023136"/>
    </source>
</evidence>
<dbReference type="AlphaFoldDB" id="A0A5Q0LA75"/>
<dbReference type="InterPro" id="IPR001734">
    <property type="entry name" value="Na/solute_symporter"/>
</dbReference>
<dbReference type="FunFam" id="1.20.1730.10:FF:000009">
    <property type="entry name" value="Cation acetate symporter"/>
    <property type="match status" value="1"/>
</dbReference>
<dbReference type="PROSITE" id="PS50283">
    <property type="entry name" value="NA_SOLUT_SYMP_3"/>
    <property type="match status" value="1"/>
</dbReference>
<evidence type="ECO:0000256" key="4">
    <source>
        <dbReference type="ARBA" id="ARBA00022475"/>
    </source>
</evidence>
<dbReference type="GO" id="GO:0005886">
    <property type="term" value="C:plasma membrane"/>
    <property type="evidence" value="ECO:0007669"/>
    <property type="project" value="UniProtKB-SubCell"/>
</dbReference>
<comment type="subcellular location">
    <subcellularLocation>
        <location evidence="1">Cell membrane</location>
        <topology evidence="1">Multi-pass membrane protein</topology>
    </subcellularLocation>
</comment>
<keyword evidence="7 11" id="KW-1133">Transmembrane helix</keyword>
<feature type="transmembrane region" description="Helical" evidence="11">
    <location>
        <begin position="581"/>
        <end position="602"/>
    </location>
</feature>
<sequence>MGRVGRYGGARSRRPARAPGRPCGRHGRGLSASAAQRGLPGGARPLPEVRGAGLRRVLHLVRRLCGDRDGGARVHGPVGRGRGERGHGRGARAVPHHVRAHLGVRAAREAAPGSSRARTALGHTGVDAQRQRGRAMTGNHQTLALLLFSVFVAVTLAITTWVSRNRHGSAEEFYAGGRLFSSMENGFAISGDYMSAASFLGVTGLIALYGYDGLLYVVGFFVAWLVVLFLVAELVRNCGRFTLADVVAARMSERPVRIAAGTASVTVSVLYLVAQMVGAGSLVALLLGGTSDAARNWTVIGVGALMVIYVSLGGMRATTWIQIVKAVLLMGGAVALTVLVLVRFHGDFNQLLLSAAGRSGHGDAFLVPGLKYGGDWTARLDFISLGLALVLGTAGLPHILSRFYTVPTARAARRSVVWAIGLIGGFYLMTIVLGFGAAAIVGPKAVRESNAAGNTAVPLLALDLGGGPDSTGGTVLFAVVAAIAFATILAVVAGITLASSASVAHDLYASLRRRHAKVRSEVAVARAAAVGIGVVAIALGLVARDLNVAFLVGLAFAVAASANLPVLLYSLFWRSFTTRGAVWAVYGGLVPALVLVLVSPVVSGSPDSLFPGVDFQYFPLQNPGLVSIPLGFLSGWLGTVTSVEPPDEAKHAETEVRSLTGAGAV</sequence>
<evidence type="ECO:0000256" key="10">
    <source>
        <dbReference type="SAM" id="MobiDB-lite"/>
    </source>
</evidence>
<dbReference type="CDD" id="cd11480">
    <property type="entry name" value="SLC5sbd_u4"/>
    <property type="match status" value="1"/>
</dbReference>
<evidence type="ECO:0000313" key="12">
    <source>
        <dbReference type="EMBL" id="QFZ73821.1"/>
    </source>
</evidence>
<dbReference type="InterPro" id="IPR050277">
    <property type="entry name" value="Sodium:Solute_Symporter"/>
</dbReference>
<dbReference type="PANTHER" id="PTHR48086">
    <property type="entry name" value="SODIUM/PROLINE SYMPORTER-RELATED"/>
    <property type="match status" value="1"/>
</dbReference>
<evidence type="ECO:0000256" key="2">
    <source>
        <dbReference type="ARBA" id="ARBA00006434"/>
    </source>
</evidence>
<feature type="transmembrane region" description="Helical" evidence="11">
    <location>
        <begin position="548"/>
        <end position="569"/>
    </location>
</feature>
<comment type="similarity">
    <text evidence="2 9">Belongs to the sodium:solute symporter (SSF) (TC 2.A.21) family.</text>
</comment>
<evidence type="ECO:0000256" key="11">
    <source>
        <dbReference type="SAM" id="Phobius"/>
    </source>
</evidence>
<evidence type="ECO:0000256" key="7">
    <source>
        <dbReference type="ARBA" id="ARBA00022989"/>
    </source>
</evidence>